<proteinExistence type="inferred from homology"/>
<evidence type="ECO:0000256" key="1">
    <source>
        <dbReference type="ARBA" id="ARBA00004635"/>
    </source>
</evidence>
<dbReference type="RefSeq" id="WP_307412587.1">
    <property type="nucleotide sequence ID" value="NZ_JAUSTW010000009.1"/>
</dbReference>
<keyword evidence="8" id="KW-0175">Coiled coil</keyword>
<evidence type="ECO:0000256" key="2">
    <source>
        <dbReference type="ARBA" id="ARBA00007886"/>
    </source>
</evidence>
<keyword evidence="7" id="KW-0449">Lipoprotein</keyword>
<dbReference type="EMBL" id="JAUSTW010000009">
    <property type="protein sequence ID" value="MDQ0201366.1"/>
    <property type="molecule type" value="Genomic_DNA"/>
</dbReference>
<dbReference type="InterPro" id="IPR046953">
    <property type="entry name" value="Spore_GerAC-like_C"/>
</dbReference>
<evidence type="ECO:0000256" key="8">
    <source>
        <dbReference type="SAM" id="Coils"/>
    </source>
</evidence>
<comment type="subcellular location">
    <subcellularLocation>
        <location evidence="1">Membrane</location>
        <topology evidence="1">Lipid-anchor</topology>
    </subcellularLocation>
</comment>
<accession>A0ABT9Y0K7</accession>
<evidence type="ECO:0000256" key="3">
    <source>
        <dbReference type="ARBA" id="ARBA00022544"/>
    </source>
</evidence>
<comment type="similarity">
    <text evidence="2">Belongs to the GerABKC lipoprotein family.</text>
</comment>
<dbReference type="PANTHER" id="PTHR35789:SF1">
    <property type="entry name" value="SPORE GERMINATION PROTEIN B3"/>
    <property type="match status" value="1"/>
</dbReference>
<evidence type="ECO:0000259" key="10">
    <source>
        <dbReference type="Pfam" id="PF25198"/>
    </source>
</evidence>
<evidence type="ECO:0000256" key="4">
    <source>
        <dbReference type="ARBA" id="ARBA00022729"/>
    </source>
</evidence>
<evidence type="ECO:0000259" key="9">
    <source>
        <dbReference type="Pfam" id="PF05504"/>
    </source>
</evidence>
<evidence type="ECO:0000256" key="7">
    <source>
        <dbReference type="ARBA" id="ARBA00023288"/>
    </source>
</evidence>
<dbReference type="NCBIfam" id="TIGR02887">
    <property type="entry name" value="spore_ger_x_C"/>
    <property type="match status" value="1"/>
</dbReference>
<dbReference type="Pfam" id="PF05504">
    <property type="entry name" value="Spore_GerAC"/>
    <property type="match status" value="1"/>
</dbReference>
<gene>
    <name evidence="11" type="ORF">J2S10_004572</name>
</gene>
<feature type="coiled-coil region" evidence="8">
    <location>
        <begin position="296"/>
        <end position="323"/>
    </location>
</feature>
<dbReference type="InterPro" id="IPR008844">
    <property type="entry name" value="Spore_GerAC-like"/>
</dbReference>
<feature type="domain" description="Spore germination GerAC-like C-terminal" evidence="9">
    <location>
        <begin position="201"/>
        <end position="364"/>
    </location>
</feature>
<dbReference type="Pfam" id="PF25198">
    <property type="entry name" value="Spore_GerAC_N"/>
    <property type="match status" value="1"/>
</dbReference>
<evidence type="ECO:0000256" key="5">
    <source>
        <dbReference type="ARBA" id="ARBA00023136"/>
    </source>
</evidence>
<feature type="domain" description="Spore germination protein N-terminal" evidence="10">
    <location>
        <begin position="21"/>
        <end position="191"/>
    </location>
</feature>
<organism evidence="11 12">
    <name type="scientific">Neobacillus ginsengisoli</name>
    <dbReference type="NCBI Taxonomy" id="904295"/>
    <lineage>
        <taxon>Bacteria</taxon>
        <taxon>Bacillati</taxon>
        <taxon>Bacillota</taxon>
        <taxon>Bacilli</taxon>
        <taxon>Bacillales</taxon>
        <taxon>Bacillaceae</taxon>
        <taxon>Neobacillus</taxon>
    </lineage>
</organism>
<keyword evidence="6" id="KW-0564">Palmitate</keyword>
<evidence type="ECO:0000313" key="11">
    <source>
        <dbReference type="EMBL" id="MDQ0201366.1"/>
    </source>
</evidence>
<keyword evidence="4" id="KW-0732">Signal</keyword>
<name>A0ABT9Y0K7_9BACI</name>
<evidence type="ECO:0000256" key="6">
    <source>
        <dbReference type="ARBA" id="ARBA00023139"/>
    </source>
</evidence>
<dbReference type="PANTHER" id="PTHR35789">
    <property type="entry name" value="SPORE GERMINATION PROTEIN B3"/>
    <property type="match status" value="1"/>
</dbReference>
<dbReference type="Gene3D" id="3.30.300.210">
    <property type="entry name" value="Nutrient germinant receptor protein C, domain 3"/>
    <property type="match status" value="1"/>
</dbReference>
<evidence type="ECO:0000313" key="12">
    <source>
        <dbReference type="Proteomes" id="UP001224122"/>
    </source>
</evidence>
<protein>
    <submittedName>
        <fullName evidence="11">Ger(X)C family germination protein</fullName>
    </submittedName>
</protein>
<reference evidence="11 12" key="1">
    <citation type="submission" date="2023-07" db="EMBL/GenBank/DDBJ databases">
        <title>Genomic Encyclopedia of Type Strains, Phase IV (KMG-IV): sequencing the most valuable type-strain genomes for metagenomic binning, comparative biology and taxonomic classification.</title>
        <authorList>
            <person name="Goeker M."/>
        </authorList>
    </citation>
    <scope>NUCLEOTIDE SEQUENCE [LARGE SCALE GENOMIC DNA]</scope>
    <source>
        <strain evidence="11 12">DSM 27594</strain>
    </source>
</reference>
<keyword evidence="5" id="KW-0472">Membrane</keyword>
<sequence length="372" mass="42148">MKKLKGLFVMILLIIQTGCWDENLLKDNALVLSIGFDLAEGNQLKTTSSIRTSKVISGGQAESVNYIVEEKGHTLRDTRLEVDKQIPGVYAPNKLRVILLSENIAKRDLYPYFDVFFRDPRSSLAAKVAVVKGQAGDIIKIKKLKENLISEALIELIKSAENHTIVPVENQQTILTSMLDEGEDFTLPYLEKIDKETVKVTGVALFHQRSYTGKTLNGNQPVILLMAKGDTNRDIKLTENINNGKNHSVTDFVSFSVNKTKRKIMIKMVNGRPEVNLNLKLLIDINEYPKGSLLGEKEENELNKKLENRIEKEAKEMVSTLKSANCDAFGIARFLIADHNKEWKKLNWEKEYPDMPFTMHVKVESVKRGIIY</sequence>
<keyword evidence="3" id="KW-0309">Germination</keyword>
<dbReference type="Proteomes" id="UP001224122">
    <property type="component" value="Unassembled WGS sequence"/>
</dbReference>
<keyword evidence="12" id="KW-1185">Reference proteome</keyword>
<dbReference type="InterPro" id="IPR057336">
    <property type="entry name" value="GerAC_N"/>
</dbReference>
<comment type="caution">
    <text evidence="11">The sequence shown here is derived from an EMBL/GenBank/DDBJ whole genome shotgun (WGS) entry which is preliminary data.</text>
</comment>
<dbReference type="InterPro" id="IPR038501">
    <property type="entry name" value="Spore_GerAC_C_sf"/>
</dbReference>